<accession>W6USL1</accession>
<organism evidence="2 3">
    <name type="scientific">Echinococcus granulosus</name>
    <name type="common">Hydatid tapeworm</name>
    <dbReference type="NCBI Taxonomy" id="6210"/>
    <lineage>
        <taxon>Eukaryota</taxon>
        <taxon>Metazoa</taxon>
        <taxon>Spiralia</taxon>
        <taxon>Lophotrochozoa</taxon>
        <taxon>Platyhelminthes</taxon>
        <taxon>Cestoda</taxon>
        <taxon>Eucestoda</taxon>
        <taxon>Cyclophyllidea</taxon>
        <taxon>Taeniidae</taxon>
        <taxon>Echinococcus</taxon>
        <taxon>Echinococcus granulosus group</taxon>
    </lineage>
</organism>
<protein>
    <submittedName>
        <fullName evidence="2">Uncharacterized protein</fullName>
    </submittedName>
</protein>
<name>W6USL1_ECHGR</name>
<evidence type="ECO:0000313" key="3">
    <source>
        <dbReference type="Proteomes" id="UP000019149"/>
    </source>
</evidence>
<reference evidence="2 3" key="1">
    <citation type="journal article" date="2013" name="Nat. Genet.">
        <title>The genome of the hydatid tapeworm Echinococcus granulosus.</title>
        <authorList>
            <person name="Zheng H."/>
            <person name="Zhang W."/>
            <person name="Zhang L."/>
            <person name="Zhang Z."/>
            <person name="Li J."/>
            <person name="Lu G."/>
            <person name="Zhu Y."/>
            <person name="Wang Y."/>
            <person name="Huang Y."/>
            <person name="Liu J."/>
            <person name="Kang H."/>
            <person name="Chen J."/>
            <person name="Wang L."/>
            <person name="Chen A."/>
            <person name="Yu S."/>
            <person name="Gao Z."/>
            <person name="Jin L."/>
            <person name="Gu W."/>
            <person name="Wang Z."/>
            <person name="Zhao L."/>
            <person name="Shi B."/>
            <person name="Wen H."/>
            <person name="Lin R."/>
            <person name="Jones M.K."/>
            <person name="Brejova B."/>
            <person name="Vinar T."/>
            <person name="Zhao G."/>
            <person name="McManus D.P."/>
            <person name="Chen Z."/>
            <person name="Zhou Y."/>
            <person name="Wang S."/>
        </authorList>
    </citation>
    <scope>NUCLEOTIDE SEQUENCE [LARGE SCALE GENOMIC DNA]</scope>
</reference>
<proteinExistence type="predicted"/>
<feature type="transmembrane region" description="Helical" evidence="1">
    <location>
        <begin position="96"/>
        <end position="119"/>
    </location>
</feature>
<dbReference type="AlphaFoldDB" id="W6USL1"/>
<evidence type="ECO:0000313" key="2">
    <source>
        <dbReference type="EMBL" id="EUB56424.1"/>
    </source>
</evidence>
<keyword evidence="1" id="KW-0812">Transmembrane</keyword>
<dbReference type="RefSeq" id="XP_024347620.1">
    <property type="nucleotide sequence ID" value="XM_024497987.1"/>
</dbReference>
<dbReference type="Proteomes" id="UP000019149">
    <property type="component" value="Unassembled WGS sequence"/>
</dbReference>
<keyword evidence="3" id="KW-1185">Reference proteome</keyword>
<feature type="transmembrane region" description="Helical" evidence="1">
    <location>
        <begin position="57"/>
        <end position="76"/>
    </location>
</feature>
<feature type="transmembrane region" description="Helical" evidence="1">
    <location>
        <begin position="7"/>
        <end position="25"/>
    </location>
</feature>
<dbReference type="KEGG" id="egl:EGR_08738"/>
<comment type="caution">
    <text evidence="2">The sequence shown here is derived from an EMBL/GenBank/DDBJ whole genome shotgun (WGS) entry which is preliminary data.</text>
</comment>
<gene>
    <name evidence="2" type="ORF">EGR_08738</name>
</gene>
<dbReference type="CTD" id="36344453"/>
<keyword evidence="1" id="KW-0472">Membrane</keyword>
<dbReference type="EMBL" id="APAU02000117">
    <property type="protein sequence ID" value="EUB56424.1"/>
    <property type="molecule type" value="Genomic_DNA"/>
</dbReference>
<sequence>MESSDANAILIIRYVTLLIAPALFLCKGGEIFVHSTLMLDTSTSILLHAFRNRWEFTHLLIIMTHMRILCVLTSATKERASEFFKQTRNYPLQSPMAFASFIQINTIYVHIIMVLNLAVHGGFGGDQRRRAAVLLFLLLVRTSAFAQPSAKRHEDSYLGTEFTGSKTLFSVCEDCQISLHNSIRPYGHRHLLHAGVPVITVLYYRSKLLFNLRMTCVLL</sequence>
<evidence type="ECO:0000256" key="1">
    <source>
        <dbReference type="SAM" id="Phobius"/>
    </source>
</evidence>
<keyword evidence="1" id="KW-1133">Transmembrane helix</keyword>
<dbReference type="GeneID" id="36344453"/>